<evidence type="ECO:0000313" key="2">
    <source>
        <dbReference type="EMBL" id="AUX46547.1"/>
    </source>
</evidence>
<dbReference type="EMBL" id="CP012673">
    <property type="protein sequence ID" value="AUX46547.1"/>
    <property type="molecule type" value="Genomic_DNA"/>
</dbReference>
<keyword evidence="1" id="KW-0732">Signal</keyword>
<dbReference type="AlphaFoldDB" id="A0A2L0F4U0"/>
<feature type="chain" id="PRO_5014908051" description="Secreted protein" evidence="1">
    <location>
        <begin position="33"/>
        <end position="372"/>
    </location>
</feature>
<evidence type="ECO:0000256" key="1">
    <source>
        <dbReference type="SAM" id="SignalP"/>
    </source>
</evidence>
<name>A0A2L0F4U0_SORCE</name>
<proteinExistence type="predicted"/>
<accession>A0A2L0F4U0</accession>
<organism evidence="2 3">
    <name type="scientific">Sorangium cellulosum</name>
    <name type="common">Polyangium cellulosum</name>
    <dbReference type="NCBI Taxonomy" id="56"/>
    <lineage>
        <taxon>Bacteria</taxon>
        <taxon>Pseudomonadati</taxon>
        <taxon>Myxococcota</taxon>
        <taxon>Polyangia</taxon>
        <taxon>Polyangiales</taxon>
        <taxon>Polyangiaceae</taxon>
        <taxon>Sorangium</taxon>
    </lineage>
</organism>
<reference evidence="2 3" key="1">
    <citation type="submission" date="2015-09" db="EMBL/GenBank/DDBJ databases">
        <title>Sorangium comparison.</title>
        <authorList>
            <person name="Zaburannyi N."/>
            <person name="Bunk B."/>
            <person name="Overmann J."/>
            <person name="Mueller R."/>
        </authorList>
    </citation>
    <scope>NUCLEOTIDE SEQUENCE [LARGE SCALE GENOMIC DNA]</scope>
    <source>
        <strain evidence="2 3">So ce26</strain>
    </source>
</reference>
<gene>
    <name evidence="2" type="ORF">SOCE26_080530</name>
</gene>
<dbReference type="PROSITE" id="PS51257">
    <property type="entry name" value="PROKAR_LIPOPROTEIN"/>
    <property type="match status" value="1"/>
</dbReference>
<evidence type="ECO:0008006" key="4">
    <source>
        <dbReference type="Google" id="ProtNLM"/>
    </source>
</evidence>
<feature type="signal peptide" evidence="1">
    <location>
        <begin position="1"/>
        <end position="32"/>
    </location>
</feature>
<dbReference type="Proteomes" id="UP000238348">
    <property type="component" value="Chromosome"/>
</dbReference>
<protein>
    <recommendedName>
        <fullName evidence="4">Secreted protein</fullName>
    </recommendedName>
</protein>
<evidence type="ECO:0000313" key="3">
    <source>
        <dbReference type="Proteomes" id="UP000238348"/>
    </source>
</evidence>
<sequence length="372" mass="39371">MVIVRMRNAATFLAVAMATSALMGCSSSPAEALGQDPEEAEASLMPLAGDEPVSEADVKLIVEGVAAAYAPEAQAHGAQFTVRVEGSMTRIDIAEDRTWNIIVGTDFFRAGLTRDLAAFIGCHEVGHALGGFPFKDGPPQRTQVAGLEEGQFGTVSSAEGQADYFASKDCLARIWGDDSEENSAYRTRVSAATKARCDGVWASDAERDLCYRLAVVANDFGVWLGRDPTSTDTPSTRVLPGTNVNGMAAQCRVDTIFAGALCPVRNPGTDIPGLVPPYARLVEIDPTVEADAAFAACAEGPGARPRCWFRPNSTPYDCSSVPETGDCAVTEEGVSAERFCSARMGIELFPCLEGTSCALDEDQFPVCGLDTN</sequence>